<dbReference type="InterPro" id="IPR001482">
    <property type="entry name" value="T2SS/T4SS_dom"/>
</dbReference>
<dbReference type="PANTHER" id="PTHR30486:SF12">
    <property type="entry name" value="TYPE IV PILUS ATPASE PILU"/>
    <property type="match status" value="1"/>
</dbReference>
<dbReference type="PROSITE" id="PS00662">
    <property type="entry name" value="T2SP_E"/>
    <property type="match status" value="1"/>
</dbReference>
<dbReference type="InterPro" id="IPR027417">
    <property type="entry name" value="P-loop_NTPase"/>
</dbReference>
<dbReference type="PANTHER" id="PTHR30486">
    <property type="entry name" value="TWITCHING MOTILITY PROTEIN PILT"/>
    <property type="match status" value="1"/>
</dbReference>
<dbReference type="GO" id="GO:0016887">
    <property type="term" value="F:ATP hydrolysis activity"/>
    <property type="evidence" value="ECO:0007669"/>
    <property type="project" value="InterPro"/>
</dbReference>
<evidence type="ECO:0000256" key="1">
    <source>
        <dbReference type="ARBA" id="ARBA00006611"/>
    </source>
</evidence>
<protein>
    <submittedName>
        <fullName evidence="3">Twitching motility protein PilT</fullName>
    </submittedName>
</protein>
<dbReference type="InterPro" id="IPR003593">
    <property type="entry name" value="AAA+_ATPase"/>
</dbReference>
<dbReference type="Gene3D" id="3.30.450.90">
    <property type="match status" value="1"/>
</dbReference>
<organism evidence="3 4">
    <name type="scientific">Hydrogenobacter hydrogenophilus</name>
    <dbReference type="NCBI Taxonomy" id="35835"/>
    <lineage>
        <taxon>Bacteria</taxon>
        <taxon>Pseudomonadati</taxon>
        <taxon>Aquificota</taxon>
        <taxon>Aquificia</taxon>
        <taxon>Aquificales</taxon>
        <taxon>Aquificaceae</taxon>
        <taxon>Hydrogenobacter</taxon>
    </lineage>
</organism>
<accession>A0A285NP32</accession>
<dbReference type="SUPFAM" id="SSF52540">
    <property type="entry name" value="P-loop containing nucleoside triphosphate hydrolases"/>
    <property type="match status" value="1"/>
</dbReference>
<dbReference type="Gene3D" id="3.40.50.300">
    <property type="entry name" value="P-loop containing nucleotide triphosphate hydrolases"/>
    <property type="match status" value="1"/>
</dbReference>
<dbReference type="OrthoDB" id="9765501at2"/>
<reference evidence="4" key="1">
    <citation type="submission" date="2017-09" db="EMBL/GenBank/DDBJ databases">
        <authorList>
            <person name="Varghese N."/>
            <person name="Submissions S."/>
        </authorList>
    </citation>
    <scope>NUCLEOTIDE SEQUENCE [LARGE SCALE GENOMIC DNA]</scope>
    <source>
        <strain evidence="4">DSM 2913</strain>
    </source>
</reference>
<keyword evidence="4" id="KW-1185">Reference proteome</keyword>
<evidence type="ECO:0000259" key="2">
    <source>
        <dbReference type="PROSITE" id="PS00662"/>
    </source>
</evidence>
<comment type="similarity">
    <text evidence="1">Belongs to the GSP E family.</text>
</comment>
<dbReference type="Proteomes" id="UP000218627">
    <property type="component" value="Unassembled WGS sequence"/>
</dbReference>
<dbReference type="SMART" id="SM00382">
    <property type="entry name" value="AAA"/>
    <property type="match status" value="1"/>
</dbReference>
<dbReference type="EMBL" id="OBEN01000001">
    <property type="protein sequence ID" value="SNZ11209.1"/>
    <property type="molecule type" value="Genomic_DNA"/>
</dbReference>
<feature type="domain" description="Bacterial type II secretion system protein E" evidence="2">
    <location>
        <begin position="196"/>
        <end position="210"/>
    </location>
</feature>
<dbReference type="RefSeq" id="WP_096600125.1">
    <property type="nucleotide sequence ID" value="NZ_OBEN01000001.1"/>
</dbReference>
<evidence type="ECO:0000313" key="4">
    <source>
        <dbReference type="Proteomes" id="UP000218627"/>
    </source>
</evidence>
<dbReference type="CDD" id="cd01131">
    <property type="entry name" value="PilT"/>
    <property type="match status" value="1"/>
</dbReference>
<dbReference type="NCBIfam" id="TIGR01420">
    <property type="entry name" value="pilT_fam"/>
    <property type="match status" value="1"/>
</dbReference>
<gene>
    <name evidence="3" type="ORF">SAMN06265353_0170</name>
</gene>
<sequence>MLQLILKKAIELSASDVHIKSGSQPVIRTKKKLIKLSDFPIIEEKMMELFVKEVLEKNRRKMAEFEELGETDTSYSLPGVARFRVNIYKQRNSTGMAFRVVPFNVPPFESLNLPEVMRKVILENTKGFILITGPTGSGKSTTLASLINIINKTRDSVIVTIEDPIEYLFRDERSFIVQREVGIDTSSFARGLRAALREDPDVIMVGEIRDSETAQICLQAAETGHLVFSTLHTLDAKETINRLIGMFNLEVREQIRIQLAETLIAIFSQRLLPRADGRGVIPAVEVLINTASIKECILDPTKFDEIPMLMEKGKSIYGTQTFDQHLEELYRNGLIDYSTALLYANKPGDLELKLKGISSGGRGFF</sequence>
<dbReference type="GO" id="GO:0005524">
    <property type="term" value="F:ATP binding"/>
    <property type="evidence" value="ECO:0007669"/>
    <property type="project" value="InterPro"/>
</dbReference>
<name>A0A285NP32_9AQUI</name>
<dbReference type="AlphaFoldDB" id="A0A285NP32"/>
<dbReference type="Pfam" id="PF00437">
    <property type="entry name" value="T2SSE"/>
    <property type="match status" value="1"/>
</dbReference>
<proteinExistence type="inferred from homology"/>
<dbReference type="InterPro" id="IPR050921">
    <property type="entry name" value="T4SS_GSP_E_ATPase"/>
</dbReference>
<evidence type="ECO:0000313" key="3">
    <source>
        <dbReference type="EMBL" id="SNZ11209.1"/>
    </source>
</evidence>
<dbReference type="InterPro" id="IPR006321">
    <property type="entry name" value="PilT/PilU"/>
</dbReference>